<comment type="caution">
    <text evidence="2">The sequence shown here is derived from an EMBL/GenBank/DDBJ whole genome shotgun (WGS) entry which is preliminary data.</text>
</comment>
<proteinExistence type="predicted"/>
<evidence type="ECO:0000313" key="2">
    <source>
        <dbReference type="EMBL" id="MCS3902346.1"/>
    </source>
</evidence>
<keyword evidence="3" id="KW-1185">Reference proteome</keyword>
<feature type="transmembrane region" description="Helical" evidence="1">
    <location>
        <begin position="53"/>
        <end position="73"/>
    </location>
</feature>
<name>A0AAE3HHE5_9GAMM</name>
<dbReference type="EMBL" id="JANUCT010000002">
    <property type="protein sequence ID" value="MCS3902346.1"/>
    <property type="molecule type" value="Genomic_DNA"/>
</dbReference>
<gene>
    <name evidence="2" type="ORF">J2T55_000342</name>
</gene>
<dbReference type="AlphaFoldDB" id="A0AAE3HHE5"/>
<evidence type="ECO:0008006" key="4">
    <source>
        <dbReference type="Google" id="ProtNLM"/>
    </source>
</evidence>
<feature type="transmembrane region" description="Helical" evidence="1">
    <location>
        <begin position="15"/>
        <end position="41"/>
    </location>
</feature>
<dbReference type="Pfam" id="PF11086">
    <property type="entry name" value="DUF2878"/>
    <property type="match status" value="1"/>
</dbReference>
<organism evidence="2 3">
    <name type="scientific">Methylohalomonas lacus</name>
    <dbReference type="NCBI Taxonomy" id="398773"/>
    <lineage>
        <taxon>Bacteria</taxon>
        <taxon>Pseudomonadati</taxon>
        <taxon>Pseudomonadota</taxon>
        <taxon>Gammaproteobacteria</taxon>
        <taxon>Methylohalomonadales</taxon>
        <taxon>Methylohalomonadaceae</taxon>
        <taxon>Methylohalomonas</taxon>
    </lineage>
</organism>
<reference evidence="2" key="1">
    <citation type="submission" date="2022-08" db="EMBL/GenBank/DDBJ databases">
        <title>Genomic Encyclopedia of Type Strains, Phase III (KMG-III): the genomes of soil and plant-associated and newly described type strains.</title>
        <authorList>
            <person name="Whitman W."/>
        </authorList>
    </citation>
    <scope>NUCLEOTIDE SEQUENCE</scope>
    <source>
        <strain evidence="2">HMT 1</strain>
    </source>
</reference>
<feature type="transmembrane region" description="Helical" evidence="1">
    <location>
        <begin position="88"/>
        <end position="106"/>
    </location>
</feature>
<keyword evidence="1" id="KW-1133">Transmembrane helix</keyword>
<dbReference type="PROSITE" id="PS51257">
    <property type="entry name" value="PROKAR_LIPOPROTEIN"/>
    <property type="match status" value="1"/>
</dbReference>
<dbReference type="RefSeq" id="WP_259053855.1">
    <property type="nucleotide sequence ID" value="NZ_JANUCT010000002.1"/>
</dbReference>
<feature type="transmembrane region" description="Helical" evidence="1">
    <location>
        <begin position="144"/>
        <end position="168"/>
    </location>
</feature>
<evidence type="ECO:0000256" key="1">
    <source>
        <dbReference type="SAM" id="Phobius"/>
    </source>
</evidence>
<dbReference type="Proteomes" id="UP001204445">
    <property type="component" value="Unassembled WGS sequence"/>
</dbReference>
<keyword evidence="1" id="KW-0472">Membrane</keyword>
<sequence length="181" mass="19537">MKPAIIANFVFFNAVWFACVLGAAAGNAWIGLLALAAFAAWQIGISPHRFADIRLLLIAGIIGFIVDTGYAWSGLVQYADPAPSSGTAPWWIVALWMNFALALNHSLKWLQPYPLLASVFGLIGGPLAYYGGIKLDAVFPQVPLLQVMIVFGLAWAVVTPLLTAIALWTRTGVFIQKPQPD</sequence>
<evidence type="ECO:0000313" key="3">
    <source>
        <dbReference type="Proteomes" id="UP001204445"/>
    </source>
</evidence>
<accession>A0AAE3HHE5</accession>
<dbReference type="InterPro" id="IPR021306">
    <property type="entry name" value="DUF2878"/>
</dbReference>
<protein>
    <recommendedName>
        <fullName evidence="4">DUF2878 domain-containing protein</fullName>
    </recommendedName>
</protein>
<feature type="transmembrane region" description="Helical" evidence="1">
    <location>
        <begin position="113"/>
        <end position="132"/>
    </location>
</feature>
<keyword evidence="1" id="KW-0812">Transmembrane</keyword>